<sequence length="542" mass="61947">MVIEMKFSSCSSLTHIYHFSFYTPKLVTTFQSLYLNKNTPRHYFHDPSTSLFSRLSFLDGFYNVLNNQIPSSSLGSVAQQLFNQYRILSFDVNDDCVPGLAFRNQQPYLELQQLELLALSTTEIQTQFYQEARIKTAVFMGCNKGEIELGFLNMSQVDIQTALSSLFPEDFSRQTQQIIDQNTNPPSSSSSSMRSLSAAGSPEYSSLIFNNIPTGRTSPSQFPPDHTHLGRSIIPPMRPISNTLPLQLQQFPQITPTQLFSTTQMNHQNDAIMRAIQNVISTPPSQQNLHGVHQEASAFGRYRNDKSPNIGSNFRRQSLMKRSFSFFRNLNLMRLRDRSTQAMRPSSNQLHHMISERRRREKLNENFQALRALLPQGTKKDKASILITAKETLRSLMAEIDKLSKRNHELMSQQLPAANKESTKTKEIIKLSSNERLNVQILHVPESSSLEDEPMIVDLQVNVMGQISQVDMLIRLLEFLNRVQHVNLLSMDATNTNNAQGDNSIHQITFRLRITQECEWDEEAFQEAVRRVVADLMHSQVD</sequence>
<name>A0ACB0J0Y7_TRIPR</name>
<comment type="caution">
    <text evidence="1">The sequence shown here is derived from an EMBL/GenBank/DDBJ whole genome shotgun (WGS) entry which is preliminary data.</text>
</comment>
<keyword evidence="2" id="KW-1185">Reference proteome</keyword>
<organism evidence="1 2">
    <name type="scientific">Trifolium pratense</name>
    <name type="common">Red clover</name>
    <dbReference type="NCBI Taxonomy" id="57577"/>
    <lineage>
        <taxon>Eukaryota</taxon>
        <taxon>Viridiplantae</taxon>
        <taxon>Streptophyta</taxon>
        <taxon>Embryophyta</taxon>
        <taxon>Tracheophyta</taxon>
        <taxon>Spermatophyta</taxon>
        <taxon>Magnoliopsida</taxon>
        <taxon>eudicotyledons</taxon>
        <taxon>Gunneridae</taxon>
        <taxon>Pentapetalae</taxon>
        <taxon>rosids</taxon>
        <taxon>fabids</taxon>
        <taxon>Fabales</taxon>
        <taxon>Fabaceae</taxon>
        <taxon>Papilionoideae</taxon>
        <taxon>50 kb inversion clade</taxon>
        <taxon>NPAAA clade</taxon>
        <taxon>Hologalegina</taxon>
        <taxon>IRL clade</taxon>
        <taxon>Trifolieae</taxon>
        <taxon>Trifolium</taxon>
    </lineage>
</organism>
<reference evidence="1" key="1">
    <citation type="submission" date="2023-10" db="EMBL/GenBank/DDBJ databases">
        <authorList>
            <person name="Rodriguez Cubillos JULIANA M."/>
            <person name="De Vega J."/>
        </authorList>
    </citation>
    <scope>NUCLEOTIDE SEQUENCE</scope>
</reference>
<dbReference type="EMBL" id="CASHSV030000013">
    <property type="protein sequence ID" value="CAJ2638025.1"/>
    <property type="molecule type" value="Genomic_DNA"/>
</dbReference>
<proteinExistence type="predicted"/>
<dbReference type="Proteomes" id="UP001177021">
    <property type="component" value="Unassembled WGS sequence"/>
</dbReference>
<accession>A0ACB0J0Y7</accession>
<evidence type="ECO:0000313" key="1">
    <source>
        <dbReference type="EMBL" id="CAJ2638025.1"/>
    </source>
</evidence>
<evidence type="ECO:0000313" key="2">
    <source>
        <dbReference type="Proteomes" id="UP001177021"/>
    </source>
</evidence>
<protein>
    <submittedName>
        <fullName evidence="1">Uncharacterized protein</fullName>
    </submittedName>
</protein>
<gene>
    <name evidence="1" type="ORF">MILVUS5_LOCUS8288</name>
</gene>